<evidence type="ECO:0000313" key="3">
    <source>
        <dbReference type="Proteomes" id="UP000469292"/>
    </source>
</evidence>
<dbReference type="EMBL" id="VYSG01000003">
    <property type="protein sequence ID" value="NEG70375.1"/>
    <property type="molecule type" value="Genomic_DNA"/>
</dbReference>
<protein>
    <submittedName>
        <fullName evidence="2">Alpha/beta hydrolase</fullName>
    </submittedName>
</protein>
<dbReference type="Pfam" id="PF12697">
    <property type="entry name" value="Abhydrolase_6"/>
    <property type="match status" value="1"/>
</dbReference>
<dbReference type="InterPro" id="IPR000639">
    <property type="entry name" value="Epox_hydrolase-like"/>
</dbReference>
<gene>
    <name evidence="2" type="ORF">F6S87_07170</name>
</gene>
<accession>A0A6I5N2G9</accession>
<feature type="domain" description="AB hydrolase-1" evidence="1">
    <location>
        <begin position="18"/>
        <end position="272"/>
    </location>
</feature>
<dbReference type="Gene3D" id="3.40.50.1820">
    <property type="entry name" value="alpha/beta hydrolase"/>
    <property type="match status" value="1"/>
</dbReference>
<dbReference type="Proteomes" id="UP000469292">
    <property type="component" value="Unassembled WGS sequence"/>
</dbReference>
<dbReference type="SUPFAM" id="SSF53474">
    <property type="entry name" value="alpha/beta-Hydrolases"/>
    <property type="match status" value="1"/>
</dbReference>
<dbReference type="InterPro" id="IPR029058">
    <property type="entry name" value="AB_hydrolase_fold"/>
</dbReference>
<dbReference type="AlphaFoldDB" id="A0A6I5N2G9"/>
<organism evidence="2 3">
    <name type="scientific">Bifidobacterium choloepi</name>
    <dbReference type="NCBI Taxonomy" id="2614131"/>
    <lineage>
        <taxon>Bacteria</taxon>
        <taxon>Bacillati</taxon>
        <taxon>Actinomycetota</taxon>
        <taxon>Actinomycetes</taxon>
        <taxon>Bifidobacteriales</taxon>
        <taxon>Bifidobacteriaceae</taxon>
        <taxon>Bifidobacterium</taxon>
    </lineage>
</organism>
<proteinExistence type="predicted"/>
<evidence type="ECO:0000313" key="2">
    <source>
        <dbReference type="EMBL" id="NEG70375.1"/>
    </source>
</evidence>
<dbReference type="InterPro" id="IPR000073">
    <property type="entry name" value="AB_hydrolase_1"/>
</dbReference>
<dbReference type="RefSeq" id="WP_163227970.1">
    <property type="nucleotide sequence ID" value="NZ_VYSG01000003.1"/>
</dbReference>
<dbReference type="PANTHER" id="PTHR43194:SF5">
    <property type="entry name" value="PIMELOYL-[ACYL-CARRIER PROTEIN] METHYL ESTER ESTERASE"/>
    <property type="match status" value="1"/>
</dbReference>
<dbReference type="InterPro" id="IPR050228">
    <property type="entry name" value="Carboxylesterase_BioH"/>
</dbReference>
<dbReference type="PRINTS" id="PR00412">
    <property type="entry name" value="EPOXHYDRLASE"/>
</dbReference>
<reference evidence="2 3" key="1">
    <citation type="submission" date="2019-09" db="EMBL/GenBank/DDBJ databases">
        <title>Phylogenetic characterization of a novel taxon of the genus Bifidobacterium: Bifidobacterium choloepi sp. nov.</title>
        <authorList>
            <person name="Modesto M."/>
            <person name="Satti M."/>
        </authorList>
    </citation>
    <scope>NUCLEOTIDE SEQUENCE [LARGE SCALE GENOMIC DNA]</scope>
    <source>
        <strain evidence="2 3">BRDM6</strain>
    </source>
</reference>
<dbReference type="GO" id="GO:0016787">
    <property type="term" value="F:hydrolase activity"/>
    <property type="evidence" value="ECO:0007669"/>
    <property type="project" value="UniProtKB-KW"/>
</dbReference>
<sequence>MTFDIVNHVYRDGEGLPLVLCHGFPVDHRMWDRCATALMELSDANGAVQYPIWAPDMPGAGDSPAVPAAEVGRIADDGAYFDALDLMADAYVDMLHAAGYDRAIWAGLSMGGYLVLDIQRRHPDAVAGIALLDTKGDADSAKSRANRIRIAAECERDRTTQPVMFFVDVAPNDSSVKKSAAYIEQFGEWIREQEPEGIAWRERMAAGRPDLNDVFGTIAEPAAVVCGLNDPSSPPAVMEPIAAQIRSGAVVTEIEDCGHFSAWERPEAVAQALHNLRMRVERRS</sequence>
<dbReference type="PANTHER" id="PTHR43194">
    <property type="entry name" value="HYDROLASE ALPHA/BETA FOLD FAMILY"/>
    <property type="match status" value="1"/>
</dbReference>
<evidence type="ECO:0000259" key="1">
    <source>
        <dbReference type="Pfam" id="PF12697"/>
    </source>
</evidence>
<name>A0A6I5N2G9_9BIFI</name>
<keyword evidence="3" id="KW-1185">Reference proteome</keyword>
<comment type="caution">
    <text evidence="2">The sequence shown here is derived from an EMBL/GenBank/DDBJ whole genome shotgun (WGS) entry which is preliminary data.</text>
</comment>
<keyword evidence="2" id="KW-0378">Hydrolase</keyword>